<accession>A0ABW3NMG3</accession>
<evidence type="ECO:0000313" key="10">
    <source>
        <dbReference type="Proteomes" id="UP001597131"/>
    </source>
</evidence>
<dbReference type="PANTHER" id="PTHR11403:SF2">
    <property type="entry name" value="CYTOCHROME BO(3) UBIQUINOL OXIDASE SUBUNIT 3"/>
    <property type="match status" value="1"/>
</dbReference>
<dbReference type="SUPFAM" id="SSF81452">
    <property type="entry name" value="Cytochrome c oxidase subunit III-like"/>
    <property type="match status" value="2"/>
</dbReference>
<comment type="caution">
    <text evidence="9">The sequence shown here is derived from an EMBL/GenBank/DDBJ whole genome shotgun (WGS) entry which is preliminary data.</text>
</comment>
<comment type="similarity">
    <text evidence="2">Belongs to the cytochrome c oxidase subunit 3 family.</text>
</comment>
<dbReference type="InterPro" id="IPR000298">
    <property type="entry name" value="Cyt_c_oxidase-like_su3"/>
</dbReference>
<sequence length="326" mass="36859">MEATVVRTGTEGKTWGGGNDPLKASYGKMMMWFFIVSDALTFSGFLAAYGFSRFKFMDIWPIADEVFNHFPFLHGVDAPMYYVALMTFILIFSSVTMVLAVDAGHQMKKGKVTLYMFLTIIGGLIFLGSQAWEWTNFINGTYGAVTTKGGNILQFVDNEGHRVALEDIAVEKASIREEHNANEGIWFETGEGLPGYSLEEVKAGFMANDQLLVRTQTIGEDGEKTILSREESLQKMNTEAMGVVEGANLTHNEYGPPLFADFFFFITGFHGFHVFSGVVINIIIFFNVILGTYERRKNYEMVEKVGLYWHFVDLVWVFVFTFFYLV</sequence>
<keyword evidence="10" id="KW-1185">Reference proteome</keyword>
<feature type="transmembrane region" description="Helical" evidence="7">
    <location>
        <begin position="31"/>
        <end position="51"/>
    </location>
</feature>
<dbReference type="Proteomes" id="UP001597131">
    <property type="component" value="Unassembled WGS sequence"/>
</dbReference>
<dbReference type="InterPro" id="IPR013833">
    <property type="entry name" value="Cyt_c_oxidase_su3_a-hlx"/>
</dbReference>
<dbReference type="EMBL" id="JBHTLI010000001">
    <property type="protein sequence ID" value="MFD1094214.1"/>
    <property type="molecule type" value="Genomic_DNA"/>
</dbReference>
<protein>
    <submittedName>
        <fullName evidence="9">Cytochrome c oxidase subunit 3</fullName>
    </submittedName>
</protein>
<evidence type="ECO:0000259" key="8">
    <source>
        <dbReference type="PROSITE" id="PS50253"/>
    </source>
</evidence>
<dbReference type="InterPro" id="IPR024791">
    <property type="entry name" value="Cyt_c/ubiquinol_Oxase_su3"/>
</dbReference>
<dbReference type="PANTHER" id="PTHR11403">
    <property type="entry name" value="CYTOCHROME C OXIDASE SUBUNIT III"/>
    <property type="match status" value="1"/>
</dbReference>
<keyword evidence="5 7" id="KW-1133">Transmembrane helix</keyword>
<keyword evidence="4 7" id="KW-0812">Transmembrane</keyword>
<evidence type="ECO:0000256" key="6">
    <source>
        <dbReference type="ARBA" id="ARBA00023136"/>
    </source>
</evidence>
<evidence type="ECO:0000313" key="9">
    <source>
        <dbReference type="EMBL" id="MFD1094214.1"/>
    </source>
</evidence>
<feature type="transmembrane region" description="Helical" evidence="7">
    <location>
        <begin position="305"/>
        <end position="325"/>
    </location>
</feature>
<comment type="subcellular location">
    <subcellularLocation>
        <location evidence="1">Cell membrane</location>
        <topology evidence="1">Multi-pass membrane protein</topology>
    </subcellularLocation>
</comment>
<name>A0ABW3NMG3_9FLAO</name>
<evidence type="ECO:0000256" key="2">
    <source>
        <dbReference type="ARBA" id="ARBA00010581"/>
    </source>
</evidence>
<dbReference type="Gene3D" id="1.20.120.80">
    <property type="entry name" value="Cytochrome c oxidase, subunit III, four-helix bundle"/>
    <property type="match status" value="1"/>
</dbReference>
<evidence type="ECO:0000256" key="1">
    <source>
        <dbReference type="ARBA" id="ARBA00004651"/>
    </source>
</evidence>
<gene>
    <name evidence="9" type="ORF">ACFQ3Q_00495</name>
</gene>
<feature type="domain" description="Heme-copper oxidase subunit III family profile" evidence="8">
    <location>
        <begin position="1"/>
        <end position="326"/>
    </location>
</feature>
<organism evidence="9 10">
    <name type="scientific">Salegentibacter chungangensis</name>
    <dbReference type="NCBI Taxonomy" id="1335724"/>
    <lineage>
        <taxon>Bacteria</taxon>
        <taxon>Pseudomonadati</taxon>
        <taxon>Bacteroidota</taxon>
        <taxon>Flavobacteriia</taxon>
        <taxon>Flavobacteriales</taxon>
        <taxon>Flavobacteriaceae</taxon>
        <taxon>Salegentibacter</taxon>
    </lineage>
</organism>
<evidence type="ECO:0000256" key="4">
    <source>
        <dbReference type="ARBA" id="ARBA00022692"/>
    </source>
</evidence>
<reference evidence="10" key="1">
    <citation type="journal article" date="2019" name="Int. J. Syst. Evol. Microbiol.">
        <title>The Global Catalogue of Microorganisms (GCM) 10K type strain sequencing project: providing services to taxonomists for standard genome sequencing and annotation.</title>
        <authorList>
            <consortium name="The Broad Institute Genomics Platform"/>
            <consortium name="The Broad Institute Genome Sequencing Center for Infectious Disease"/>
            <person name="Wu L."/>
            <person name="Ma J."/>
        </authorList>
    </citation>
    <scope>NUCLEOTIDE SEQUENCE [LARGE SCALE GENOMIC DNA]</scope>
    <source>
        <strain evidence="10">CCUG 64793</strain>
    </source>
</reference>
<keyword evidence="6 7" id="KW-0472">Membrane</keyword>
<evidence type="ECO:0000256" key="5">
    <source>
        <dbReference type="ARBA" id="ARBA00022989"/>
    </source>
</evidence>
<dbReference type="Pfam" id="PF00510">
    <property type="entry name" value="COX3"/>
    <property type="match status" value="1"/>
</dbReference>
<feature type="transmembrane region" description="Helical" evidence="7">
    <location>
        <begin position="262"/>
        <end position="293"/>
    </location>
</feature>
<evidence type="ECO:0000256" key="3">
    <source>
        <dbReference type="ARBA" id="ARBA00022475"/>
    </source>
</evidence>
<feature type="transmembrane region" description="Helical" evidence="7">
    <location>
        <begin position="112"/>
        <end position="132"/>
    </location>
</feature>
<dbReference type="InterPro" id="IPR035973">
    <property type="entry name" value="Cyt_c_oxidase_su3-like_sf"/>
</dbReference>
<dbReference type="RefSeq" id="WP_380741867.1">
    <property type="nucleotide sequence ID" value="NZ_JBHTLI010000001.1"/>
</dbReference>
<proteinExistence type="inferred from homology"/>
<evidence type="ECO:0000256" key="7">
    <source>
        <dbReference type="SAM" id="Phobius"/>
    </source>
</evidence>
<keyword evidence="3" id="KW-1003">Cell membrane</keyword>
<feature type="transmembrane region" description="Helical" evidence="7">
    <location>
        <begin position="80"/>
        <end position="100"/>
    </location>
</feature>
<dbReference type="PROSITE" id="PS50253">
    <property type="entry name" value="COX3"/>
    <property type="match status" value="1"/>
</dbReference>